<accession>A0A7U2F0J7</accession>
<reference evidence="3" key="1">
    <citation type="journal article" date="2021" name="BMC Genomics">
        <title>Chromosome-level genome assembly and manually-curated proteome of model necrotroph Parastagonospora nodorum Sn15 reveals a genome-wide trove of candidate effector homologs, and redundancy of virulence-related functions within an accessory chromosome.</title>
        <authorList>
            <person name="Bertazzoni S."/>
            <person name="Jones D.A.B."/>
            <person name="Phan H.T."/>
            <person name="Tan K.-C."/>
            <person name="Hane J.K."/>
        </authorList>
    </citation>
    <scope>NUCLEOTIDE SEQUENCE [LARGE SCALE GENOMIC DNA]</scope>
    <source>
        <strain evidence="3">SN15 / ATCC MYA-4574 / FGSC 10173)</strain>
    </source>
</reference>
<keyword evidence="3" id="KW-1185">Reference proteome</keyword>
<dbReference type="EMBL" id="CP069028">
    <property type="protein sequence ID" value="QRC96488.1"/>
    <property type="molecule type" value="Genomic_DNA"/>
</dbReference>
<dbReference type="VEuPathDB" id="FungiDB:JI435_300950"/>
<protein>
    <submittedName>
        <fullName evidence="2">Uncharacterized protein</fullName>
    </submittedName>
</protein>
<proteinExistence type="predicted"/>
<sequence>MKDSGCVSIRGCAGDYRQELRLQPCREWIIEASGEPVCGKWLIKESMVSSAWAREARKQVYWWAQVNTRVQKGSESDGGRLMPAASVPTRVKALSKSPSPS</sequence>
<evidence type="ECO:0000313" key="3">
    <source>
        <dbReference type="Proteomes" id="UP000663193"/>
    </source>
</evidence>
<evidence type="ECO:0000256" key="1">
    <source>
        <dbReference type="SAM" id="MobiDB-lite"/>
    </source>
</evidence>
<feature type="region of interest" description="Disordered" evidence="1">
    <location>
        <begin position="73"/>
        <end position="101"/>
    </location>
</feature>
<dbReference type="AlphaFoldDB" id="A0A7U2F0J7"/>
<evidence type="ECO:0000313" key="2">
    <source>
        <dbReference type="EMBL" id="QRC96488.1"/>
    </source>
</evidence>
<dbReference type="Proteomes" id="UP000663193">
    <property type="component" value="Chromosome 6"/>
</dbReference>
<organism evidence="2 3">
    <name type="scientific">Phaeosphaeria nodorum (strain SN15 / ATCC MYA-4574 / FGSC 10173)</name>
    <name type="common">Glume blotch fungus</name>
    <name type="synonym">Parastagonospora nodorum</name>
    <dbReference type="NCBI Taxonomy" id="321614"/>
    <lineage>
        <taxon>Eukaryota</taxon>
        <taxon>Fungi</taxon>
        <taxon>Dikarya</taxon>
        <taxon>Ascomycota</taxon>
        <taxon>Pezizomycotina</taxon>
        <taxon>Dothideomycetes</taxon>
        <taxon>Pleosporomycetidae</taxon>
        <taxon>Pleosporales</taxon>
        <taxon>Pleosporineae</taxon>
        <taxon>Phaeosphaeriaceae</taxon>
        <taxon>Parastagonospora</taxon>
    </lineage>
</organism>
<name>A0A7U2F0J7_PHANO</name>
<gene>
    <name evidence="2" type="ORF">JI435_300950</name>
</gene>